<gene>
    <name evidence="1" type="ORF">BS640_06315</name>
</gene>
<dbReference type="InterPro" id="IPR005095">
    <property type="entry name" value="EspA"/>
</dbReference>
<proteinExistence type="predicted"/>
<sequence length="232" mass="24970">MSHIDTVRVNTAQSTAVADKNDVQKNDYLMAMKNHSIMGDAMVTMEEMMLMFTELAAKKFEQMREKTNVGRDASDMATRVESALANIATADGTATLDQDILDYIKDNNILVNNKPIGDFINGASKPKEAGKFGTMDQTKPVNGAAGDNADNVAGTLPTVPNEGTGAINLDKKALKSIQSTLESASTRATDFVQQDQLKLQQLMQSFNTAVAMANAVQSMNAESTKAIAQSIR</sequence>
<dbReference type="Pfam" id="PF03433">
    <property type="entry name" value="EspA"/>
    <property type="match status" value="1"/>
</dbReference>
<organism evidence="1 2">
    <name type="scientific">Rouxiella badensis</name>
    <dbReference type="NCBI Taxonomy" id="1646377"/>
    <lineage>
        <taxon>Bacteria</taxon>
        <taxon>Pseudomonadati</taxon>
        <taxon>Pseudomonadota</taxon>
        <taxon>Gammaproteobacteria</taxon>
        <taxon>Enterobacterales</taxon>
        <taxon>Yersiniaceae</taxon>
        <taxon>Rouxiella</taxon>
    </lineage>
</organism>
<evidence type="ECO:0008006" key="3">
    <source>
        <dbReference type="Google" id="ProtNLM"/>
    </source>
</evidence>
<keyword evidence="2" id="KW-1185">Reference proteome</keyword>
<dbReference type="AlphaFoldDB" id="A0A1X0WI53"/>
<comment type="caution">
    <text evidence="1">The sequence shown here is derived from an EMBL/GenBank/DDBJ whole genome shotgun (WGS) entry which is preliminary data.</text>
</comment>
<dbReference type="Proteomes" id="UP000192536">
    <property type="component" value="Unassembled WGS sequence"/>
</dbReference>
<reference evidence="1 2" key="1">
    <citation type="journal article" date="2017" name="Int. J. Syst. Evol. Microbiol.">
        <title>Rouxiella badensis sp. nov. and Rouxiella silvae sp. nov. isolated from peat bog soil in Germany and emendation of the genus description.</title>
        <authorList>
            <person name="Le Fleche-Mateos A."/>
            <person name="Kugler J.H."/>
            <person name="Hansen S.H."/>
            <person name="Syldatk C."/>
            <person name="Hausmann R."/>
            <person name="Lomprez F."/>
            <person name="Vandenbogaert M."/>
            <person name="Manuguerra J.C."/>
            <person name="Grimont P.A."/>
        </authorList>
    </citation>
    <scope>NUCLEOTIDE SEQUENCE [LARGE SCALE GENOMIC DNA]</scope>
    <source>
        <strain evidence="1 2">DSM 100043</strain>
    </source>
</reference>
<protein>
    <recommendedName>
        <fullName evidence="3">Secretion protein EspA</fullName>
    </recommendedName>
</protein>
<evidence type="ECO:0000313" key="1">
    <source>
        <dbReference type="EMBL" id="ORJ26450.1"/>
    </source>
</evidence>
<evidence type="ECO:0000313" key="2">
    <source>
        <dbReference type="Proteomes" id="UP000192536"/>
    </source>
</evidence>
<dbReference type="GeneID" id="93565584"/>
<dbReference type="EMBL" id="MRWE01000007">
    <property type="protein sequence ID" value="ORJ26450.1"/>
    <property type="molecule type" value="Genomic_DNA"/>
</dbReference>
<accession>A0A1X0WI53</accession>
<name>A0A1X0WI53_9GAMM</name>
<dbReference type="STRING" id="1646377.BS640_06315"/>
<dbReference type="SUPFAM" id="SSF116927">
    <property type="entry name" value="EspA/CesA-like"/>
    <property type="match status" value="1"/>
</dbReference>
<dbReference type="RefSeq" id="WP_017490921.1">
    <property type="nucleotide sequence ID" value="NZ_CP049603.1"/>
</dbReference>
<dbReference type="InterPro" id="IPR035074">
    <property type="entry name" value="EspA/CesA-like"/>
</dbReference>